<dbReference type="PROSITE" id="PS50979">
    <property type="entry name" value="BC"/>
    <property type="match status" value="1"/>
</dbReference>
<dbReference type="InterPro" id="IPR005482">
    <property type="entry name" value="Biotin_COase_C"/>
</dbReference>
<reference evidence="5 6" key="1">
    <citation type="journal article" date="2019" name="Environ. Microbiol.">
        <title>An active ?-lactamase is a part of an orchestrated cell wall stress resistance network of Bacillus subtilis and related rhizosphere species.</title>
        <authorList>
            <person name="Bucher T."/>
            <person name="Keren-Paz A."/>
            <person name="Hausser J."/>
            <person name="Olender T."/>
            <person name="Cytryn E."/>
            <person name="Kolodkin-Gal I."/>
        </authorList>
    </citation>
    <scope>NUCLEOTIDE SEQUENCE [LARGE SCALE GENOMIC DNA]</scope>
    <source>
        <strain evidence="5 6">I32</strain>
    </source>
</reference>
<dbReference type="SUPFAM" id="SSF51246">
    <property type="entry name" value="Rudiment single hybrid motif"/>
    <property type="match status" value="1"/>
</dbReference>
<dbReference type="GO" id="GO:0016874">
    <property type="term" value="F:ligase activity"/>
    <property type="evidence" value="ECO:0007669"/>
    <property type="project" value="UniProtKB-KW"/>
</dbReference>
<name>A0A9X9F5T6_BACCE</name>
<dbReference type="AlphaFoldDB" id="A0A9X9F5T6"/>
<dbReference type="Gene3D" id="3.30.470.20">
    <property type="entry name" value="ATP-grasp fold, B domain"/>
    <property type="match status" value="1"/>
</dbReference>
<keyword evidence="2" id="KW-0547">Nucleotide-binding</keyword>
<dbReference type="SMART" id="SM00878">
    <property type="entry name" value="Biotin_carb_C"/>
    <property type="match status" value="1"/>
</dbReference>
<dbReference type="GO" id="GO:0005524">
    <property type="term" value="F:ATP binding"/>
    <property type="evidence" value="ECO:0007669"/>
    <property type="project" value="UniProtKB-KW"/>
</dbReference>
<dbReference type="InterPro" id="IPR011764">
    <property type="entry name" value="Biotin_carboxylation_dom"/>
</dbReference>
<evidence type="ECO:0000313" key="6">
    <source>
        <dbReference type="Proteomes" id="UP000308444"/>
    </source>
</evidence>
<protein>
    <submittedName>
        <fullName evidence="5">Biotin carboxylase</fullName>
    </submittedName>
</protein>
<dbReference type="PANTHER" id="PTHR45007:SF1">
    <property type="entry name" value="CARBOXYLASE, PUTATIVE (AFU_ORTHOLOGUE AFUA_5G07570)-RELATED"/>
    <property type="match status" value="1"/>
</dbReference>
<feature type="non-terminal residue" evidence="5">
    <location>
        <position position="1"/>
    </location>
</feature>
<dbReference type="Pfam" id="PF02785">
    <property type="entry name" value="Biotin_carb_C"/>
    <property type="match status" value="1"/>
</dbReference>
<dbReference type="PANTHER" id="PTHR45007">
    <property type="entry name" value="CARBOXYLASE, PUTATIVE (AFU_ORTHOLOGUE AFUA_5G07570)-RELATED"/>
    <property type="match status" value="1"/>
</dbReference>
<accession>A0A9X9F5T6</accession>
<evidence type="ECO:0000256" key="2">
    <source>
        <dbReference type="ARBA" id="ARBA00022741"/>
    </source>
</evidence>
<sequence length="77" mass="8682">LENHVTITPFYDPMIAKVIAHGETREEAISKLHDALEELKVEGIKTNTPMLLQVLEDEVFKAGIYTTGFVTKQLVKK</sequence>
<dbReference type="EMBL" id="SZOH01001056">
    <property type="protein sequence ID" value="TKJ02479.1"/>
    <property type="molecule type" value="Genomic_DNA"/>
</dbReference>
<keyword evidence="3" id="KW-0067">ATP-binding</keyword>
<keyword evidence="1" id="KW-0436">Ligase</keyword>
<evidence type="ECO:0000256" key="1">
    <source>
        <dbReference type="ARBA" id="ARBA00022598"/>
    </source>
</evidence>
<organism evidence="5 6">
    <name type="scientific">Bacillus cereus</name>
    <dbReference type="NCBI Taxonomy" id="1396"/>
    <lineage>
        <taxon>Bacteria</taxon>
        <taxon>Bacillati</taxon>
        <taxon>Bacillota</taxon>
        <taxon>Bacilli</taxon>
        <taxon>Bacillales</taxon>
        <taxon>Bacillaceae</taxon>
        <taxon>Bacillus</taxon>
        <taxon>Bacillus cereus group</taxon>
    </lineage>
</organism>
<proteinExistence type="predicted"/>
<comment type="caution">
    <text evidence="5">The sequence shown here is derived from an EMBL/GenBank/DDBJ whole genome shotgun (WGS) entry which is preliminary data.</text>
</comment>
<dbReference type="Proteomes" id="UP000308444">
    <property type="component" value="Unassembled WGS sequence"/>
</dbReference>
<evidence type="ECO:0000259" key="4">
    <source>
        <dbReference type="PROSITE" id="PS50979"/>
    </source>
</evidence>
<evidence type="ECO:0000256" key="3">
    <source>
        <dbReference type="ARBA" id="ARBA00022840"/>
    </source>
</evidence>
<dbReference type="InterPro" id="IPR011054">
    <property type="entry name" value="Rudment_hybrid_motif"/>
</dbReference>
<gene>
    <name evidence="5" type="ORF">FC695_16485</name>
</gene>
<feature type="domain" description="Biotin carboxylation" evidence="4">
    <location>
        <begin position="1"/>
        <end position="75"/>
    </location>
</feature>
<evidence type="ECO:0000313" key="5">
    <source>
        <dbReference type="EMBL" id="TKJ02479.1"/>
    </source>
</evidence>